<protein>
    <submittedName>
        <fullName evidence="2">Uncharacterized protein</fullName>
    </submittedName>
</protein>
<keyword evidence="1" id="KW-0175">Coiled coil</keyword>
<feature type="coiled-coil region" evidence="1">
    <location>
        <begin position="111"/>
        <end position="148"/>
    </location>
</feature>
<evidence type="ECO:0000256" key="1">
    <source>
        <dbReference type="SAM" id="Coils"/>
    </source>
</evidence>
<reference evidence="2" key="2">
    <citation type="submission" date="2015-07" db="EMBL/GenBank/DDBJ databases">
        <title>Plasmids, circular viruses and viroids from rat gut.</title>
        <authorList>
            <person name="Jorgensen T.J."/>
            <person name="Hansen M.A."/>
            <person name="Xu Z."/>
            <person name="Tabak M.A."/>
            <person name="Sorensen S.J."/>
            <person name="Hansen L.H."/>
        </authorList>
    </citation>
    <scope>NUCLEOTIDE SEQUENCE</scope>
    <source>
        <strain evidence="2">RGRH0084</strain>
    </source>
</reference>
<dbReference type="Gene3D" id="1.10.10.10">
    <property type="entry name" value="Winged helix-like DNA-binding domain superfamily/Winged helix DNA-binding domain"/>
    <property type="match status" value="1"/>
</dbReference>
<dbReference type="EMBL" id="LN852775">
    <property type="protein sequence ID" value="CRY93865.1"/>
    <property type="molecule type" value="Genomic_DNA"/>
</dbReference>
<dbReference type="InterPro" id="IPR036388">
    <property type="entry name" value="WH-like_DNA-bd_sf"/>
</dbReference>
<proteinExistence type="predicted"/>
<sequence>MAQRISVETKQKIAALYAEGHSGCKIAKIVGVSASSVCRIIKFKSEPAKSFRPAVPQGFKSLQAAVATALYCKSIGFDSEESITICRRVGCGVDEMKNLAKWRSERDLKAEDEYKEKIRELELKCRALEEANKAVVAENNAYRDALAKYATQILLMEQDHNKHIEDLDKKHSKVVSKLECKLDFAKKVSAVFLDAQQAKI</sequence>
<accession>A0A0H5PXG4</accession>
<dbReference type="SUPFAM" id="SSF46689">
    <property type="entry name" value="Homeodomain-like"/>
    <property type="match status" value="1"/>
</dbReference>
<name>A0A0H5PXG4_9ZZZZ</name>
<dbReference type="Pfam" id="PF13384">
    <property type="entry name" value="HTH_23"/>
    <property type="match status" value="1"/>
</dbReference>
<evidence type="ECO:0000313" key="2">
    <source>
        <dbReference type="EMBL" id="CRY93865.1"/>
    </source>
</evidence>
<reference evidence="2" key="1">
    <citation type="submission" date="2015-06" db="EMBL/GenBank/DDBJ databases">
        <authorList>
            <person name="Joergensen T."/>
        </authorList>
    </citation>
    <scope>NUCLEOTIDE SEQUENCE</scope>
    <source>
        <strain evidence="2">RGRH0084</strain>
    </source>
</reference>
<organism evidence="2">
    <name type="scientific">uncultured prokaryote</name>
    <dbReference type="NCBI Taxonomy" id="198431"/>
    <lineage>
        <taxon>unclassified sequences</taxon>
        <taxon>environmental samples</taxon>
    </lineage>
</organism>
<dbReference type="InterPro" id="IPR009057">
    <property type="entry name" value="Homeodomain-like_sf"/>
</dbReference>
<dbReference type="AlphaFoldDB" id="A0A0H5PXG4"/>